<dbReference type="RefSeq" id="WP_243802044.1">
    <property type="nucleotide sequence ID" value="NZ_JALHAT010000035.1"/>
</dbReference>
<proteinExistence type="predicted"/>
<feature type="coiled-coil region" evidence="1">
    <location>
        <begin position="86"/>
        <end position="120"/>
    </location>
</feature>
<organism evidence="2 3">
    <name type="scientific">Novosphingobium mangrovi</name>
    <name type="common">ex Hu et al. 2023</name>
    <dbReference type="NCBI Taxonomy" id="2930094"/>
    <lineage>
        <taxon>Bacteria</taxon>
        <taxon>Pseudomonadati</taxon>
        <taxon>Pseudomonadota</taxon>
        <taxon>Alphaproteobacteria</taxon>
        <taxon>Sphingomonadales</taxon>
        <taxon>Sphingomonadaceae</taxon>
        <taxon>Novosphingobium</taxon>
    </lineage>
</organism>
<evidence type="ECO:0000256" key="1">
    <source>
        <dbReference type="SAM" id="Coils"/>
    </source>
</evidence>
<evidence type="ECO:0000313" key="3">
    <source>
        <dbReference type="Proteomes" id="UP001162802"/>
    </source>
</evidence>
<protein>
    <recommendedName>
        <fullName evidence="4">Flagellar FliJ protein</fullName>
    </recommendedName>
</protein>
<reference evidence="2" key="1">
    <citation type="submission" date="2022-03" db="EMBL/GenBank/DDBJ databases">
        <title>Identification of a novel bacterium isolated from mangrove sediments.</title>
        <authorList>
            <person name="Pan X."/>
        </authorList>
    </citation>
    <scope>NUCLEOTIDE SEQUENCE</scope>
    <source>
        <strain evidence="2">B2637</strain>
    </source>
</reference>
<keyword evidence="1" id="KW-0175">Coiled coil</keyword>
<dbReference type="EMBL" id="JALHAT010000035">
    <property type="protein sequence ID" value="MCJ1962248.1"/>
    <property type="molecule type" value="Genomic_DNA"/>
</dbReference>
<evidence type="ECO:0000313" key="2">
    <source>
        <dbReference type="EMBL" id="MCJ1962248.1"/>
    </source>
</evidence>
<dbReference type="Proteomes" id="UP001162802">
    <property type="component" value="Unassembled WGS sequence"/>
</dbReference>
<sequence length="141" mass="15576">MTDAHKRLARLRRLEKVRDIARQTAAAEAAKAEGTLAQLQALTERTRRLAEEYATRRTATDGAALHQIGRFVSGLQTLSRTTQGDAERAHAIADAKQKHLAEAERRRAAIEERAALQERMIAKQAATPVLSARRANGTELE</sequence>
<name>A0ABT0AGA7_9SPHN</name>
<comment type="caution">
    <text evidence="2">The sequence shown here is derived from an EMBL/GenBank/DDBJ whole genome shotgun (WGS) entry which is preliminary data.</text>
</comment>
<feature type="coiled-coil region" evidence="1">
    <location>
        <begin position="22"/>
        <end position="52"/>
    </location>
</feature>
<accession>A0ABT0AGA7</accession>
<evidence type="ECO:0008006" key="4">
    <source>
        <dbReference type="Google" id="ProtNLM"/>
    </source>
</evidence>
<keyword evidence="3" id="KW-1185">Reference proteome</keyword>
<gene>
    <name evidence="2" type="ORF">MTR65_16265</name>
</gene>